<organism evidence="1 2">
    <name type="scientific">Goodea atripinnis</name>
    <dbReference type="NCBI Taxonomy" id="208336"/>
    <lineage>
        <taxon>Eukaryota</taxon>
        <taxon>Metazoa</taxon>
        <taxon>Chordata</taxon>
        <taxon>Craniata</taxon>
        <taxon>Vertebrata</taxon>
        <taxon>Euteleostomi</taxon>
        <taxon>Actinopterygii</taxon>
        <taxon>Neopterygii</taxon>
        <taxon>Teleostei</taxon>
        <taxon>Neoteleostei</taxon>
        <taxon>Acanthomorphata</taxon>
        <taxon>Ovalentaria</taxon>
        <taxon>Atherinomorphae</taxon>
        <taxon>Cyprinodontiformes</taxon>
        <taxon>Goodeidae</taxon>
        <taxon>Goodea</taxon>
    </lineage>
</organism>
<evidence type="ECO:0000313" key="1">
    <source>
        <dbReference type="EMBL" id="MEQ2174616.1"/>
    </source>
</evidence>
<evidence type="ECO:0000313" key="2">
    <source>
        <dbReference type="Proteomes" id="UP001476798"/>
    </source>
</evidence>
<name>A0ABV0NT58_9TELE</name>
<proteinExistence type="predicted"/>
<reference evidence="1 2" key="1">
    <citation type="submission" date="2021-06" db="EMBL/GenBank/DDBJ databases">
        <authorList>
            <person name="Palmer J.M."/>
        </authorList>
    </citation>
    <scope>NUCLEOTIDE SEQUENCE [LARGE SCALE GENOMIC DNA]</scope>
    <source>
        <strain evidence="1 2">GA_2019</strain>
        <tissue evidence="1">Muscle</tissue>
    </source>
</reference>
<gene>
    <name evidence="1" type="ORF">GOODEAATRI_009691</name>
</gene>
<dbReference type="EMBL" id="JAHRIO010050524">
    <property type="protein sequence ID" value="MEQ2174616.1"/>
    <property type="molecule type" value="Genomic_DNA"/>
</dbReference>
<sequence length="137" mass="14905">MTYAWFPELVETPISAQSSKEPEPNWFKNNSSFVEETLCGLGCYVGSWAAPSPETSLTPYQIWGLFPPSHSLPVAGASACRCVGCSLCLGLGPQVYAGSVLVAAWQRLGSLALLGLSWKVVCHWFLVLWALDLLQQN</sequence>
<comment type="caution">
    <text evidence="1">The sequence shown here is derived from an EMBL/GenBank/DDBJ whole genome shotgun (WGS) entry which is preliminary data.</text>
</comment>
<accession>A0ABV0NT58</accession>
<protein>
    <submittedName>
        <fullName evidence="1">Uncharacterized protein</fullName>
    </submittedName>
</protein>
<keyword evidence="2" id="KW-1185">Reference proteome</keyword>
<dbReference type="Proteomes" id="UP001476798">
    <property type="component" value="Unassembled WGS sequence"/>
</dbReference>